<protein>
    <submittedName>
        <fullName evidence="2">Uncharacterized protein</fullName>
    </submittedName>
</protein>
<gene>
    <name evidence="2" type="ORF">RUM44_014022</name>
</gene>
<evidence type="ECO:0000313" key="2">
    <source>
        <dbReference type="EMBL" id="KAK6642299.1"/>
    </source>
</evidence>
<reference evidence="2 3" key="1">
    <citation type="submission" date="2023-09" db="EMBL/GenBank/DDBJ databases">
        <title>Genomes of two closely related lineages of the louse Polyplax serrata with different host specificities.</title>
        <authorList>
            <person name="Martinu J."/>
            <person name="Tarabai H."/>
            <person name="Stefka J."/>
            <person name="Hypsa V."/>
        </authorList>
    </citation>
    <scope>NUCLEOTIDE SEQUENCE [LARGE SCALE GENOMIC DNA]</scope>
    <source>
        <strain evidence="2">98ZLc_SE</strain>
    </source>
</reference>
<dbReference type="Proteomes" id="UP001359485">
    <property type="component" value="Unassembled WGS sequence"/>
</dbReference>
<proteinExistence type="predicted"/>
<evidence type="ECO:0000256" key="1">
    <source>
        <dbReference type="SAM" id="SignalP"/>
    </source>
</evidence>
<feature type="signal peptide" evidence="1">
    <location>
        <begin position="1"/>
        <end position="23"/>
    </location>
</feature>
<evidence type="ECO:0000313" key="3">
    <source>
        <dbReference type="Proteomes" id="UP001359485"/>
    </source>
</evidence>
<keyword evidence="3" id="KW-1185">Reference proteome</keyword>
<keyword evidence="1" id="KW-0732">Signal</keyword>
<sequence>MADRELLRCIWVILLVKFACLSAEDSSSKTISVSSYLKEKFEGKGVGVFDVELSNDGLNAANESLHSRKKRDIDNTANITAKVSLEILIFSFPNYAEELQRFAYCLYI</sequence>
<dbReference type="EMBL" id="JAWJWF010000001">
    <property type="protein sequence ID" value="KAK6642299.1"/>
    <property type="molecule type" value="Genomic_DNA"/>
</dbReference>
<name>A0ABR1BJC0_POLSC</name>
<comment type="caution">
    <text evidence="2">The sequence shown here is derived from an EMBL/GenBank/DDBJ whole genome shotgun (WGS) entry which is preliminary data.</text>
</comment>
<organism evidence="2 3">
    <name type="scientific">Polyplax serrata</name>
    <name type="common">Common mouse louse</name>
    <dbReference type="NCBI Taxonomy" id="468196"/>
    <lineage>
        <taxon>Eukaryota</taxon>
        <taxon>Metazoa</taxon>
        <taxon>Ecdysozoa</taxon>
        <taxon>Arthropoda</taxon>
        <taxon>Hexapoda</taxon>
        <taxon>Insecta</taxon>
        <taxon>Pterygota</taxon>
        <taxon>Neoptera</taxon>
        <taxon>Paraneoptera</taxon>
        <taxon>Psocodea</taxon>
        <taxon>Troctomorpha</taxon>
        <taxon>Phthiraptera</taxon>
        <taxon>Anoplura</taxon>
        <taxon>Polyplacidae</taxon>
        <taxon>Polyplax</taxon>
    </lineage>
</organism>
<accession>A0ABR1BJC0</accession>
<feature type="chain" id="PRO_5045986985" evidence="1">
    <location>
        <begin position="24"/>
        <end position="108"/>
    </location>
</feature>